<keyword evidence="3" id="KW-0520">NAD</keyword>
<dbReference type="SUPFAM" id="SSF51735">
    <property type="entry name" value="NAD(P)-binding Rossmann-fold domains"/>
    <property type="match status" value="1"/>
</dbReference>
<dbReference type="PANTHER" id="PTHR24322:SF748">
    <property type="entry name" value="FI23927P1-RELATED"/>
    <property type="match status" value="1"/>
</dbReference>
<sequence length="372" mass="41690">MAFRLEYVMKARGPYYYCTSLLRTTYRWCRIQGRKSWNTKQVWCIQVDSASKNISSCKTYKMTDGMQCVKLVGQLLFYLVYTVYCSLEGLVLILVPRSYRRKDIKTNIVLVTGGGSGIGRLMCLKMAAKGAVIVTWDISQKGNEETVRQVVASGGKCWSYTVDVTDRRAVYTTATKVKQDVGKVDILINNAGVVTGKKLLDCPDESIIKTFDVNSVSHFWTTKAFLPDMMISDKGHVVTIASMAGKMGLTHLIDYCSSKFAAVGFDEALRMELLSQKKYGVKTTVVCPMQIDTGMFEGAGAGLLKRMLDQNYVAEEVVDAILMNEPILILPLYMKFLLFINLFLPGKSQYYLAQALGADNFMDNFVGRRKTQ</sequence>
<dbReference type="AlphaFoldDB" id="A0AAE1L2A9"/>
<keyword evidence="5" id="KW-0812">Transmembrane</keyword>
<evidence type="ECO:0000256" key="2">
    <source>
        <dbReference type="ARBA" id="ARBA00023002"/>
    </source>
</evidence>
<dbReference type="CDD" id="cd05339">
    <property type="entry name" value="17beta-HSDXI-like_SDR_c"/>
    <property type="match status" value="1"/>
</dbReference>
<evidence type="ECO:0000256" key="3">
    <source>
        <dbReference type="ARBA" id="ARBA00023027"/>
    </source>
</evidence>
<dbReference type="EMBL" id="JAWQEG010000169">
    <property type="protein sequence ID" value="KAK3893841.1"/>
    <property type="molecule type" value="Genomic_DNA"/>
</dbReference>
<dbReference type="Gene3D" id="3.40.50.720">
    <property type="entry name" value="NAD(P)-binding Rossmann-like Domain"/>
    <property type="match status" value="1"/>
</dbReference>
<name>A0AAE1L2A9_PETCI</name>
<feature type="transmembrane region" description="Helical" evidence="5">
    <location>
        <begin position="75"/>
        <end position="95"/>
    </location>
</feature>
<proteinExistence type="inferred from homology"/>
<dbReference type="FunFam" id="3.40.50.720:FF:000202">
    <property type="entry name" value="Short-chain dehydrogenase/reductase family 16C member 6"/>
    <property type="match status" value="1"/>
</dbReference>
<gene>
    <name evidence="6" type="ORF">Pcinc_002376</name>
</gene>
<dbReference type="InterPro" id="IPR002347">
    <property type="entry name" value="SDR_fam"/>
</dbReference>
<dbReference type="InterPro" id="IPR036291">
    <property type="entry name" value="NAD(P)-bd_dom_sf"/>
</dbReference>
<dbReference type="Pfam" id="PF00106">
    <property type="entry name" value="adh_short"/>
    <property type="match status" value="1"/>
</dbReference>
<organism evidence="6 7">
    <name type="scientific">Petrolisthes cinctipes</name>
    <name type="common">Flat porcelain crab</name>
    <dbReference type="NCBI Taxonomy" id="88211"/>
    <lineage>
        <taxon>Eukaryota</taxon>
        <taxon>Metazoa</taxon>
        <taxon>Ecdysozoa</taxon>
        <taxon>Arthropoda</taxon>
        <taxon>Crustacea</taxon>
        <taxon>Multicrustacea</taxon>
        <taxon>Malacostraca</taxon>
        <taxon>Eumalacostraca</taxon>
        <taxon>Eucarida</taxon>
        <taxon>Decapoda</taxon>
        <taxon>Pleocyemata</taxon>
        <taxon>Anomura</taxon>
        <taxon>Galatheoidea</taxon>
        <taxon>Porcellanidae</taxon>
        <taxon>Petrolisthes</taxon>
    </lineage>
</organism>
<dbReference type="GO" id="GO:0005811">
    <property type="term" value="C:lipid droplet"/>
    <property type="evidence" value="ECO:0007669"/>
    <property type="project" value="TreeGrafter"/>
</dbReference>
<dbReference type="Proteomes" id="UP001286313">
    <property type="component" value="Unassembled WGS sequence"/>
</dbReference>
<keyword evidence="5" id="KW-1133">Transmembrane helix</keyword>
<keyword evidence="7" id="KW-1185">Reference proteome</keyword>
<comment type="similarity">
    <text evidence="1 4">Belongs to the short-chain dehydrogenases/reductases (SDR) family.</text>
</comment>
<comment type="caution">
    <text evidence="6">The sequence shown here is derived from an EMBL/GenBank/DDBJ whole genome shotgun (WGS) entry which is preliminary data.</text>
</comment>
<evidence type="ECO:0000256" key="1">
    <source>
        <dbReference type="ARBA" id="ARBA00006484"/>
    </source>
</evidence>
<protein>
    <recommendedName>
        <fullName evidence="8">Epidermal retinol dehydrogenase 2</fullName>
    </recommendedName>
</protein>
<evidence type="ECO:0000256" key="5">
    <source>
        <dbReference type="SAM" id="Phobius"/>
    </source>
</evidence>
<evidence type="ECO:0008006" key="8">
    <source>
        <dbReference type="Google" id="ProtNLM"/>
    </source>
</evidence>
<dbReference type="PANTHER" id="PTHR24322">
    <property type="entry name" value="PKSB"/>
    <property type="match status" value="1"/>
</dbReference>
<keyword evidence="2" id="KW-0560">Oxidoreductase</keyword>
<evidence type="ECO:0000313" key="7">
    <source>
        <dbReference type="Proteomes" id="UP001286313"/>
    </source>
</evidence>
<dbReference type="PRINTS" id="PR00081">
    <property type="entry name" value="GDHRDH"/>
</dbReference>
<keyword evidence="5" id="KW-0472">Membrane</keyword>
<evidence type="ECO:0000313" key="6">
    <source>
        <dbReference type="EMBL" id="KAK3893841.1"/>
    </source>
</evidence>
<reference evidence="6" key="1">
    <citation type="submission" date="2023-10" db="EMBL/GenBank/DDBJ databases">
        <title>Genome assemblies of two species of porcelain crab, Petrolisthes cinctipes and Petrolisthes manimaculis (Anomura: Porcellanidae).</title>
        <authorList>
            <person name="Angst P."/>
        </authorList>
    </citation>
    <scope>NUCLEOTIDE SEQUENCE</scope>
    <source>
        <strain evidence="6">PB745_01</strain>
        <tissue evidence="6">Gill</tissue>
    </source>
</reference>
<dbReference type="PRINTS" id="PR00080">
    <property type="entry name" value="SDRFAMILY"/>
</dbReference>
<dbReference type="GO" id="GO:0016616">
    <property type="term" value="F:oxidoreductase activity, acting on the CH-OH group of donors, NAD or NADP as acceptor"/>
    <property type="evidence" value="ECO:0007669"/>
    <property type="project" value="TreeGrafter"/>
</dbReference>
<evidence type="ECO:0000256" key="4">
    <source>
        <dbReference type="RuleBase" id="RU000363"/>
    </source>
</evidence>
<accession>A0AAE1L2A9</accession>